<keyword evidence="3" id="KW-1185">Reference proteome</keyword>
<evidence type="ECO:0000313" key="2">
    <source>
        <dbReference type="EMBL" id="GIY55614.1"/>
    </source>
</evidence>
<accession>A0AAV4UCV0</accession>
<sequence>MQCPIRNLLLMNHVLGFLYGANTRSLFSCRRDRGNAEGQLGNSAGGPESACEIDFIAPILPIDKQPSLIATSPTRRTACLRVRPRMAFPSSTFPSHILRTTSAPFPYQ</sequence>
<comment type="caution">
    <text evidence="2">The sequence shown here is derived from an EMBL/GenBank/DDBJ whole genome shotgun (WGS) entry which is preliminary data.</text>
</comment>
<gene>
    <name evidence="2" type="ORF">CEXT_767651</name>
</gene>
<organism evidence="2 3">
    <name type="scientific">Caerostris extrusa</name>
    <name type="common">Bark spider</name>
    <name type="synonym">Caerostris bankana</name>
    <dbReference type="NCBI Taxonomy" id="172846"/>
    <lineage>
        <taxon>Eukaryota</taxon>
        <taxon>Metazoa</taxon>
        <taxon>Ecdysozoa</taxon>
        <taxon>Arthropoda</taxon>
        <taxon>Chelicerata</taxon>
        <taxon>Arachnida</taxon>
        <taxon>Araneae</taxon>
        <taxon>Araneomorphae</taxon>
        <taxon>Entelegynae</taxon>
        <taxon>Araneoidea</taxon>
        <taxon>Araneidae</taxon>
        <taxon>Caerostris</taxon>
    </lineage>
</organism>
<evidence type="ECO:0000313" key="3">
    <source>
        <dbReference type="Proteomes" id="UP001054945"/>
    </source>
</evidence>
<dbReference type="EMBL" id="BPLR01012658">
    <property type="protein sequence ID" value="GIY55614.1"/>
    <property type="molecule type" value="Genomic_DNA"/>
</dbReference>
<proteinExistence type="predicted"/>
<dbReference type="AlphaFoldDB" id="A0AAV4UCV0"/>
<name>A0AAV4UCV0_CAEEX</name>
<feature type="signal peptide" evidence="1">
    <location>
        <begin position="1"/>
        <end position="23"/>
    </location>
</feature>
<keyword evidence="1" id="KW-0732">Signal</keyword>
<protein>
    <submittedName>
        <fullName evidence="2">Uncharacterized protein</fullName>
    </submittedName>
</protein>
<feature type="chain" id="PRO_5043797674" evidence="1">
    <location>
        <begin position="24"/>
        <end position="108"/>
    </location>
</feature>
<dbReference type="Proteomes" id="UP001054945">
    <property type="component" value="Unassembled WGS sequence"/>
</dbReference>
<evidence type="ECO:0000256" key="1">
    <source>
        <dbReference type="SAM" id="SignalP"/>
    </source>
</evidence>
<reference evidence="2 3" key="1">
    <citation type="submission" date="2021-06" db="EMBL/GenBank/DDBJ databases">
        <title>Caerostris extrusa draft genome.</title>
        <authorList>
            <person name="Kono N."/>
            <person name="Arakawa K."/>
        </authorList>
    </citation>
    <scope>NUCLEOTIDE SEQUENCE [LARGE SCALE GENOMIC DNA]</scope>
</reference>